<dbReference type="RefSeq" id="WP_135433234.1">
    <property type="nucleotide sequence ID" value="NZ_RPEM01000013.1"/>
</dbReference>
<dbReference type="InterPro" id="IPR002155">
    <property type="entry name" value="Thiolase"/>
</dbReference>
<sequence>MTDVFICDYIRTPIGRYAGSLSTVRPDDLGAVPLRALMARNAGVDWEAVDDVVFGCANQAGEDNRNVARMSLLLAGLPVGVSGTTINRLCGSGMDAVLAAARAIAAGESDLMIAGGVESMSRAPFVMPKAGSAFSREATVYDTTIGWRFINPAMDAAYGTDSMPQTGQNVADDYGISREAQDAMALSSQAKAAAAQENGRLASEITPVTIPQRKGDALVVDRDEHPRATTPEALAKLKPLFSNGSVTAGNASGVNDGAAALVLANAKTAAKFGLTPIARILGGATAGVPPRIMGIGPAPASQKLLARLTLTPADLDVIELNEAFAAQGLATLRALGVADDDPRVNPNGGAIALGHPLGMSGARITGTAALQLAQTGARRALATMCIGVGQGIAIALERV</sequence>
<reference evidence="14 15" key="1">
    <citation type="submission" date="2018-11" db="EMBL/GenBank/DDBJ databases">
        <title>Tabrizicola sp. isolated from sediment of alpine lake.</title>
        <authorList>
            <person name="Liu Z."/>
        </authorList>
    </citation>
    <scope>NUCLEOTIDE SEQUENCE [LARGE SCALE GENOMIC DNA]</scope>
    <source>
        <strain evidence="14 15">DRYC-M-16</strain>
    </source>
</reference>
<proteinExistence type="inferred from homology"/>
<dbReference type="Gene3D" id="3.40.47.10">
    <property type="match status" value="1"/>
</dbReference>
<name>A0ABY2KLW0_9RHOB</name>
<evidence type="ECO:0000256" key="7">
    <source>
        <dbReference type="ARBA" id="ARBA00022797"/>
    </source>
</evidence>
<dbReference type="InterPro" id="IPR020617">
    <property type="entry name" value="Thiolase_C"/>
</dbReference>
<dbReference type="InterPro" id="IPR020613">
    <property type="entry name" value="Thiolase_CS"/>
</dbReference>
<dbReference type="PIRSF" id="PIRSF000429">
    <property type="entry name" value="Ac-CoA_Ac_transf"/>
    <property type="match status" value="1"/>
</dbReference>
<evidence type="ECO:0000256" key="11">
    <source>
        <dbReference type="RuleBase" id="RU003557"/>
    </source>
</evidence>
<organism evidence="14 15">
    <name type="scientific">Pseudotabrizicola sediminis</name>
    <dbReference type="NCBI Taxonomy" id="2486418"/>
    <lineage>
        <taxon>Bacteria</taxon>
        <taxon>Pseudomonadati</taxon>
        <taxon>Pseudomonadota</taxon>
        <taxon>Alphaproteobacteria</taxon>
        <taxon>Rhodobacterales</taxon>
        <taxon>Paracoccaceae</taxon>
        <taxon>Pseudotabrizicola</taxon>
    </lineage>
</organism>
<gene>
    <name evidence="14" type="primary">pcaF</name>
    <name evidence="14" type="ORF">EEB11_16585</name>
</gene>
<dbReference type="Pfam" id="PF00108">
    <property type="entry name" value="Thiolase_N"/>
    <property type="match status" value="1"/>
</dbReference>
<dbReference type="NCBIfam" id="TIGR01930">
    <property type="entry name" value="AcCoA-C-Actrans"/>
    <property type="match status" value="1"/>
</dbReference>
<dbReference type="PANTHER" id="PTHR18919">
    <property type="entry name" value="ACETYL-COA C-ACYLTRANSFERASE"/>
    <property type="match status" value="1"/>
</dbReference>
<comment type="function">
    <text evidence="1">Catalyzes thiolytic cleavage of beta-ketoadipyl-CoA to succinyl-CoA and acetyl-CoA.</text>
</comment>
<keyword evidence="7" id="KW-0058">Aromatic hydrocarbons catabolism</keyword>
<dbReference type="EMBL" id="RPEM01000013">
    <property type="protein sequence ID" value="TGD41966.1"/>
    <property type="molecule type" value="Genomic_DNA"/>
</dbReference>
<evidence type="ECO:0000256" key="6">
    <source>
        <dbReference type="ARBA" id="ARBA00022679"/>
    </source>
</evidence>
<dbReference type="InterPro" id="IPR020615">
    <property type="entry name" value="Thiolase_acyl_enz_int_AS"/>
</dbReference>
<dbReference type="EC" id="2.3.1.174" evidence="4"/>
<comment type="similarity">
    <text evidence="3 11">Belongs to the thiolase-like superfamily. Thiolase family.</text>
</comment>
<comment type="pathway">
    <text evidence="2">Aromatic compound metabolism; beta-ketoadipate pathway; acetyl-CoA and succinyl-CoA from 3-oxoadipate: step 2/2.</text>
</comment>
<evidence type="ECO:0000259" key="13">
    <source>
        <dbReference type="Pfam" id="PF02803"/>
    </source>
</evidence>
<evidence type="ECO:0000256" key="10">
    <source>
        <dbReference type="ARBA" id="ARBA00048527"/>
    </source>
</evidence>
<evidence type="ECO:0000256" key="2">
    <source>
        <dbReference type="ARBA" id="ARBA00005071"/>
    </source>
</evidence>
<dbReference type="PANTHER" id="PTHR18919:SF107">
    <property type="entry name" value="ACETYL-COA ACETYLTRANSFERASE, CYTOSOLIC"/>
    <property type="match status" value="1"/>
</dbReference>
<accession>A0ABY2KLW0</accession>
<dbReference type="InterPro" id="IPR012793">
    <property type="entry name" value="PcaF"/>
</dbReference>
<feature type="domain" description="Thiolase N-terminal" evidence="12">
    <location>
        <begin position="4"/>
        <end position="266"/>
    </location>
</feature>
<dbReference type="GO" id="GO:0033812">
    <property type="term" value="F:3-oxoadipyl-CoA thiolase activity"/>
    <property type="evidence" value="ECO:0007669"/>
    <property type="project" value="UniProtKB-EC"/>
</dbReference>
<dbReference type="InterPro" id="IPR016039">
    <property type="entry name" value="Thiolase-like"/>
</dbReference>
<dbReference type="PROSITE" id="PS00737">
    <property type="entry name" value="THIOLASE_2"/>
    <property type="match status" value="1"/>
</dbReference>
<dbReference type="Pfam" id="PF02803">
    <property type="entry name" value="Thiolase_C"/>
    <property type="match status" value="1"/>
</dbReference>
<dbReference type="Proteomes" id="UP000297741">
    <property type="component" value="Unassembled WGS sequence"/>
</dbReference>
<dbReference type="InterPro" id="IPR020610">
    <property type="entry name" value="Thiolase_AS"/>
</dbReference>
<keyword evidence="15" id="KW-1185">Reference proteome</keyword>
<evidence type="ECO:0000256" key="4">
    <source>
        <dbReference type="ARBA" id="ARBA00012233"/>
    </source>
</evidence>
<dbReference type="PROSITE" id="PS00098">
    <property type="entry name" value="THIOLASE_1"/>
    <property type="match status" value="1"/>
</dbReference>
<dbReference type="InterPro" id="IPR020616">
    <property type="entry name" value="Thiolase_N"/>
</dbReference>
<evidence type="ECO:0000313" key="15">
    <source>
        <dbReference type="Proteomes" id="UP000297741"/>
    </source>
</evidence>
<keyword evidence="8 11" id="KW-0012">Acyltransferase</keyword>
<evidence type="ECO:0000259" key="12">
    <source>
        <dbReference type="Pfam" id="PF00108"/>
    </source>
</evidence>
<evidence type="ECO:0000256" key="9">
    <source>
        <dbReference type="ARBA" id="ARBA00041222"/>
    </source>
</evidence>
<dbReference type="NCBIfam" id="TIGR02430">
    <property type="entry name" value="pcaF"/>
    <property type="match status" value="1"/>
</dbReference>
<keyword evidence="6 11" id="KW-0808">Transferase</keyword>
<protein>
    <recommendedName>
        <fullName evidence="5">Beta-ketoadipyl-CoA thiolase</fullName>
        <ecNumber evidence="4">2.3.1.174</ecNumber>
    </recommendedName>
    <alternativeName>
        <fullName evidence="9">3-oxoadipyl-CoA thiolase</fullName>
    </alternativeName>
</protein>
<feature type="domain" description="Thiolase C-terminal" evidence="13">
    <location>
        <begin position="275"/>
        <end position="398"/>
    </location>
</feature>
<comment type="caution">
    <text evidence="14">The sequence shown here is derived from an EMBL/GenBank/DDBJ whole genome shotgun (WGS) entry which is preliminary data.</text>
</comment>
<evidence type="ECO:0000256" key="8">
    <source>
        <dbReference type="ARBA" id="ARBA00023315"/>
    </source>
</evidence>
<comment type="catalytic activity">
    <reaction evidence="10">
        <text>succinyl-CoA + acetyl-CoA = 3-oxoadipyl-CoA + CoA</text>
        <dbReference type="Rhea" id="RHEA:19481"/>
        <dbReference type="ChEBI" id="CHEBI:57287"/>
        <dbReference type="ChEBI" id="CHEBI:57288"/>
        <dbReference type="ChEBI" id="CHEBI:57292"/>
        <dbReference type="ChEBI" id="CHEBI:57348"/>
        <dbReference type="EC" id="2.3.1.174"/>
    </reaction>
</comment>
<dbReference type="NCBIfam" id="NF006551">
    <property type="entry name" value="PRK09050.1"/>
    <property type="match status" value="1"/>
</dbReference>
<evidence type="ECO:0000256" key="5">
    <source>
        <dbReference type="ARBA" id="ARBA00016181"/>
    </source>
</evidence>
<evidence type="ECO:0000313" key="14">
    <source>
        <dbReference type="EMBL" id="TGD41966.1"/>
    </source>
</evidence>
<dbReference type="CDD" id="cd00751">
    <property type="entry name" value="thiolase"/>
    <property type="match status" value="1"/>
</dbReference>
<evidence type="ECO:0000256" key="3">
    <source>
        <dbReference type="ARBA" id="ARBA00010982"/>
    </source>
</evidence>
<evidence type="ECO:0000256" key="1">
    <source>
        <dbReference type="ARBA" id="ARBA00003720"/>
    </source>
</evidence>
<dbReference type="SUPFAM" id="SSF53901">
    <property type="entry name" value="Thiolase-like"/>
    <property type="match status" value="2"/>
</dbReference>
<dbReference type="PROSITE" id="PS00099">
    <property type="entry name" value="THIOLASE_3"/>
    <property type="match status" value="1"/>
</dbReference>